<feature type="transmembrane region" description="Helical" evidence="8">
    <location>
        <begin position="328"/>
        <end position="349"/>
    </location>
</feature>
<organism evidence="10 11">
    <name type="scientific">Cudoniella acicularis</name>
    <dbReference type="NCBI Taxonomy" id="354080"/>
    <lineage>
        <taxon>Eukaryota</taxon>
        <taxon>Fungi</taxon>
        <taxon>Dikarya</taxon>
        <taxon>Ascomycota</taxon>
        <taxon>Pezizomycotina</taxon>
        <taxon>Leotiomycetes</taxon>
        <taxon>Helotiales</taxon>
        <taxon>Tricladiaceae</taxon>
        <taxon>Cudoniella</taxon>
    </lineage>
</organism>
<feature type="transmembrane region" description="Helical" evidence="8">
    <location>
        <begin position="97"/>
        <end position="119"/>
    </location>
</feature>
<dbReference type="EMBL" id="JAAMPI010000635">
    <property type="protein sequence ID" value="KAF4629728.1"/>
    <property type="molecule type" value="Genomic_DNA"/>
</dbReference>
<keyword evidence="3" id="KW-0813">Transport</keyword>
<dbReference type="InterPro" id="IPR036259">
    <property type="entry name" value="MFS_trans_sf"/>
</dbReference>
<dbReference type="GO" id="GO:0016020">
    <property type="term" value="C:membrane"/>
    <property type="evidence" value="ECO:0007669"/>
    <property type="project" value="UniProtKB-SubCell"/>
</dbReference>
<evidence type="ECO:0000256" key="5">
    <source>
        <dbReference type="ARBA" id="ARBA00022989"/>
    </source>
</evidence>
<evidence type="ECO:0000256" key="6">
    <source>
        <dbReference type="ARBA" id="ARBA00023136"/>
    </source>
</evidence>
<dbReference type="PROSITE" id="PS50850">
    <property type="entry name" value="MFS"/>
    <property type="match status" value="1"/>
</dbReference>
<accession>A0A8H4W0M4</accession>
<feature type="transmembrane region" description="Helical" evidence="8">
    <location>
        <begin position="188"/>
        <end position="208"/>
    </location>
</feature>
<dbReference type="AlphaFoldDB" id="A0A8H4W0M4"/>
<keyword evidence="6 8" id="KW-0472">Membrane</keyword>
<feature type="domain" description="Major facilitator superfamily (MFS) profile" evidence="9">
    <location>
        <begin position="64"/>
        <end position="445"/>
    </location>
</feature>
<reference evidence="10 11" key="1">
    <citation type="submission" date="2020-03" db="EMBL/GenBank/DDBJ databases">
        <title>Draft Genome Sequence of Cudoniella acicularis.</title>
        <authorList>
            <person name="Buettner E."/>
            <person name="Kellner H."/>
        </authorList>
    </citation>
    <scope>NUCLEOTIDE SEQUENCE [LARGE SCALE GENOMIC DNA]</scope>
    <source>
        <strain evidence="10 11">DSM 108380</strain>
    </source>
</reference>
<feature type="transmembrane region" description="Helical" evidence="8">
    <location>
        <begin position="61"/>
        <end position="85"/>
    </location>
</feature>
<feature type="transmembrane region" description="Helical" evidence="8">
    <location>
        <begin position="156"/>
        <end position="176"/>
    </location>
</feature>
<evidence type="ECO:0000256" key="7">
    <source>
        <dbReference type="SAM" id="MobiDB-lite"/>
    </source>
</evidence>
<dbReference type="InterPro" id="IPR050327">
    <property type="entry name" value="Proton-linked_MCT"/>
</dbReference>
<protein>
    <recommendedName>
        <fullName evidence="9">Major facilitator superfamily (MFS) profile domain-containing protein</fullName>
    </recommendedName>
</protein>
<dbReference type="OrthoDB" id="5667at2759"/>
<evidence type="ECO:0000256" key="1">
    <source>
        <dbReference type="ARBA" id="ARBA00004141"/>
    </source>
</evidence>
<evidence type="ECO:0000256" key="2">
    <source>
        <dbReference type="ARBA" id="ARBA00006727"/>
    </source>
</evidence>
<keyword evidence="11" id="KW-1185">Reference proteome</keyword>
<dbReference type="CDD" id="cd17352">
    <property type="entry name" value="MFS_MCT_SLC16"/>
    <property type="match status" value="1"/>
</dbReference>
<feature type="transmembrane region" description="Helical" evidence="8">
    <location>
        <begin position="131"/>
        <end position="150"/>
    </location>
</feature>
<dbReference type="PANTHER" id="PTHR11360">
    <property type="entry name" value="MONOCARBOXYLATE TRANSPORTER"/>
    <property type="match status" value="1"/>
</dbReference>
<comment type="similarity">
    <text evidence="2">Belongs to the major facilitator superfamily. Monocarboxylate porter (TC 2.A.1.13) family.</text>
</comment>
<sequence>MAKQEVVSTTDAPIREKGDFPTTDIPSLEKGLDSQDIPESLPEIESKPDDMPEAPEGGTKAWLCLLGASTALFVSFGWVNCIALFQAEYETNQLKQYSSSTVSWIPSMEFFFMLFMSPLSGRLFDNYGPRLPIAIGTFMHVFGLMMTSLSTEYYQFALSQSVCSGIGASLVFTPAMTASMTYFRKNRALAGGLTIAGSSLGGVVFPLMAAHLIPKIGFPWTMRVCAFLILGLLLITNLTISSFLPHAPRPFTLSAYIRPLRETNFMIMCISSFFLYWGMFVPFDYLVIAAIDYGVLPAMAFNLIPILNGTSFIGRTVPSLLADKLGRFNVMIFVVLFSMIVILGLWLSARSEGAIIAFAALFGIGSGACIGLGPVLIMGISPMKEVGYRMGTVFAIAGIGALTSPPIGGATAATSGGIYSYACVFSGVNYFISMIGIIILRGRIAGWSITANV</sequence>
<keyword evidence="5 8" id="KW-1133">Transmembrane helix</keyword>
<dbReference type="GO" id="GO:0022857">
    <property type="term" value="F:transmembrane transporter activity"/>
    <property type="evidence" value="ECO:0007669"/>
    <property type="project" value="InterPro"/>
</dbReference>
<feature type="transmembrane region" description="Helical" evidence="8">
    <location>
        <begin position="418"/>
        <end position="440"/>
    </location>
</feature>
<feature type="transmembrane region" description="Helical" evidence="8">
    <location>
        <begin position="220"/>
        <end position="244"/>
    </location>
</feature>
<feature type="transmembrane region" description="Helical" evidence="8">
    <location>
        <begin position="392"/>
        <end position="412"/>
    </location>
</feature>
<feature type="compositionally biased region" description="Polar residues" evidence="7">
    <location>
        <begin position="1"/>
        <end position="11"/>
    </location>
</feature>
<name>A0A8H4W0M4_9HELO</name>
<dbReference type="Pfam" id="PF07690">
    <property type="entry name" value="MFS_1"/>
    <property type="match status" value="1"/>
</dbReference>
<evidence type="ECO:0000313" key="11">
    <source>
        <dbReference type="Proteomes" id="UP000566819"/>
    </source>
</evidence>
<feature type="transmembrane region" description="Helical" evidence="8">
    <location>
        <begin position="287"/>
        <end position="307"/>
    </location>
</feature>
<comment type="subcellular location">
    <subcellularLocation>
        <location evidence="1">Membrane</location>
        <topology evidence="1">Multi-pass membrane protein</topology>
    </subcellularLocation>
</comment>
<proteinExistence type="inferred from homology"/>
<keyword evidence="4 8" id="KW-0812">Transmembrane</keyword>
<evidence type="ECO:0000256" key="3">
    <source>
        <dbReference type="ARBA" id="ARBA00022448"/>
    </source>
</evidence>
<dbReference type="Proteomes" id="UP000566819">
    <property type="component" value="Unassembled WGS sequence"/>
</dbReference>
<evidence type="ECO:0000313" key="10">
    <source>
        <dbReference type="EMBL" id="KAF4629728.1"/>
    </source>
</evidence>
<feature type="transmembrane region" description="Helical" evidence="8">
    <location>
        <begin position="355"/>
        <end position="380"/>
    </location>
</feature>
<dbReference type="SUPFAM" id="SSF103473">
    <property type="entry name" value="MFS general substrate transporter"/>
    <property type="match status" value="1"/>
</dbReference>
<dbReference type="Gene3D" id="1.20.1250.20">
    <property type="entry name" value="MFS general substrate transporter like domains"/>
    <property type="match status" value="2"/>
</dbReference>
<evidence type="ECO:0000256" key="4">
    <source>
        <dbReference type="ARBA" id="ARBA00022692"/>
    </source>
</evidence>
<dbReference type="InterPro" id="IPR011701">
    <property type="entry name" value="MFS"/>
</dbReference>
<evidence type="ECO:0000256" key="8">
    <source>
        <dbReference type="SAM" id="Phobius"/>
    </source>
</evidence>
<dbReference type="PANTHER" id="PTHR11360:SF224">
    <property type="entry name" value="MAJOR FACILITATOR SUPERFAMILY (MFS) PROFILE DOMAIN-CONTAINING PROTEIN-RELATED"/>
    <property type="match status" value="1"/>
</dbReference>
<feature type="region of interest" description="Disordered" evidence="7">
    <location>
        <begin position="1"/>
        <end position="55"/>
    </location>
</feature>
<evidence type="ECO:0000259" key="9">
    <source>
        <dbReference type="PROSITE" id="PS50850"/>
    </source>
</evidence>
<gene>
    <name evidence="10" type="ORF">G7Y89_g8415</name>
</gene>
<feature type="transmembrane region" description="Helical" evidence="8">
    <location>
        <begin position="265"/>
        <end position="281"/>
    </location>
</feature>
<dbReference type="InterPro" id="IPR020846">
    <property type="entry name" value="MFS_dom"/>
</dbReference>
<comment type="caution">
    <text evidence="10">The sequence shown here is derived from an EMBL/GenBank/DDBJ whole genome shotgun (WGS) entry which is preliminary data.</text>
</comment>